<evidence type="ECO:0000313" key="3">
    <source>
        <dbReference type="Proteomes" id="UP000887116"/>
    </source>
</evidence>
<keyword evidence="1" id="KW-0175">Coiled coil</keyword>
<keyword evidence="3" id="KW-1185">Reference proteome</keyword>
<dbReference type="AlphaFoldDB" id="A0A8X6K994"/>
<comment type="caution">
    <text evidence="2">The sequence shown here is derived from an EMBL/GenBank/DDBJ whole genome shotgun (WGS) entry which is preliminary data.</text>
</comment>
<dbReference type="OrthoDB" id="1727522at2759"/>
<sequence>MVFTQLTDNLKAQENKSVKRELQQQVVELMKENATLDEVVSYVKDQMKKNGLSEHEIVVLLDIIDDHCRLE</sequence>
<dbReference type="Proteomes" id="UP000887116">
    <property type="component" value="Unassembled WGS sequence"/>
</dbReference>
<reference evidence="2" key="1">
    <citation type="submission" date="2020-07" db="EMBL/GenBank/DDBJ databases">
        <title>Multicomponent nature underlies the extraordinary mechanical properties of spider dragline silk.</title>
        <authorList>
            <person name="Kono N."/>
            <person name="Nakamura H."/>
            <person name="Mori M."/>
            <person name="Yoshida Y."/>
            <person name="Ohtoshi R."/>
            <person name="Malay A.D."/>
            <person name="Moran D.A.P."/>
            <person name="Tomita M."/>
            <person name="Numata K."/>
            <person name="Arakawa K."/>
        </authorList>
    </citation>
    <scope>NUCLEOTIDE SEQUENCE</scope>
</reference>
<protein>
    <submittedName>
        <fullName evidence="2">Uncharacterized protein</fullName>
    </submittedName>
</protein>
<accession>A0A8X6K994</accession>
<feature type="coiled-coil region" evidence="1">
    <location>
        <begin position="12"/>
        <end position="39"/>
    </location>
</feature>
<organism evidence="2 3">
    <name type="scientific">Trichonephila clavata</name>
    <name type="common">Joro spider</name>
    <name type="synonym">Nephila clavata</name>
    <dbReference type="NCBI Taxonomy" id="2740835"/>
    <lineage>
        <taxon>Eukaryota</taxon>
        <taxon>Metazoa</taxon>
        <taxon>Ecdysozoa</taxon>
        <taxon>Arthropoda</taxon>
        <taxon>Chelicerata</taxon>
        <taxon>Arachnida</taxon>
        <taxon>Araneae</taxon>
        <taxon>Araneomorphae</taxon>
        <taxon>Entelegynae</taxon>
        <taxon>Araneoidea</taxon>
        <taxon>Nephilidae</taxon>
        <taxon>Trichonephila</taxon>
    </lineage>
</organism>
<proteinExistence type="predicted"/>
<name>A0A8X6K994_TRICU</name>
<evidence type="ECO:0000256" key="1">
    <source>
        <dbReference type="SAM" id="Coils"/>
    </source>
</evidence>
<gene>
    <name evidence="2" type="ORF">TNCT_710671</name>
</gene>
<dbReference type="EMBL" id="BMAO01000316">
    <property type="protein sequence ID" value="GFQ66001.1"/>
    <property type="molecule type" value="Genomic_DNA"/>
</dbReference>
<evidence type="ECO:0000313" key="2">
    <source>
        <dbReference type="EMBL" id="GFQ66001.1"/>
    </source>
</evidence>